<keyword evidence="5 8" id="KW-1133">Transmembrane helix</keyword>
<name>A0A564UJD6_9FIRM</name>
<evidence type="ECO:0000256" key="1">
    <source>
        <dbReference type="ARBA" id="ARBA00004651"/>
    </source>
</evidence>
<dbReference type="Proteomes" id="UP000363661">
    <property type="component" value="Unassembled WGS sequence"/>
</dbReference>
<proteinExistence type="inferred from homology"/>
<comment type="similarity">
    <text evidence="2">Belongs to the CpsC/CapA family.</text>
</comment>
<protein>
    <submittedName>
        <fullName evidence="10">Capsular polysaccharide type 8 biosynthesis protein cap8A</fullName>
    </submittedName>
</protein>
<evidence type="ECO:0000256" key="7">
    <source>
        <dbReference type="SAM" id="MobiDB-lite"/>
    </source>
</evidence>
<dbReference type="EMBL" id="CABHNA010000088">
    <property type="protein sequence ID" value="VUX19655.1"/>
    <property type="molecule type" value="Genomic_DNA"/>
</dbReference>
<feature type="domain" description="Polysaccharide chain length determinant N-terminal" evidence="9">
    <location>
        <begin position="11"/>
        <end position="99"/>
    </location>
</feature>
<evidence type="ECO:0000256" key="5">
    <source>
        <dbReference type="ARBA" id="ARBA00022989"/>
    </source>
</evidence>
<dbReference type="GO" id="GO:0005886">
    <property type="term" value="C:plasma membrane"/>
    <property type="evidence" value="ECO:0007669"/>
    <property type="project" value="UniProtKB-SubCell"/>
</dbReference>
<evidence type="ECO:0000256" key="4">
    <source>
        <dbReference type="ARBA" id="ARBA00022692"/>
    </source>
</evidence>
<sequence>MGKTHDDDEVEIDLRELFYALKKRILVILAAILAGAVIAGAVTKLFITPVYSATATMLVLTKETTLSSLADLQIGSQLTKDYNILITSRTVLQDVVDELNLDMTYKELKECITVENPSDTRILSITATDKDPEMSKKIADTLAKTSADFIGDKMEVTPPKIIEEGEVPTIQTSPSTKKNVLIGALAGLVLSAGVIILLTLMDDTIKSEDDIENYLGLTTLASIPDRKDYITGKGLRNSSKTTSKKKKKRRKK</sequence>
<dbReference type="Pfam" id="PF02706">
    <property type="entry name" value="Wzz"/>
    <property type="match status" value="1"/>
</dbReference>
<evidence type="ECO:0000256" key="6">
    <source>
        <dbReference type="ARBA" id="ARBA00023136"/>
    </source>
</evidence>
<accession>A0A564UJD6</accession>
<feature type="transmembrane region" description="Helical" evidence="8">
    <location>
        <begin position="180"/>
        <end position="201"/>
    </location>
</feature>
<gene>
    <name evidence="10" type="primary">cap8A</name>
    <name evidence="10" type="ORF">RTSSTS7063_02554</name>
</gene>
<evidence type="ECO:0000256" key="3">
    <source>
        <dbReference type="ARBA" id="ARBA00022475"/>
    </source>
</evidence>
<dbReference type="AlphaFoldDB" id="A0A564UJD6"/>
<keyword evidence="4 8" id="KW-0812">Transmembrane</keyword>
<evidence type="ECO:0000256" key="2">
    <source>
        <dbReference type="ARBA" id="ARBA00006683"/>
    </source>
</evidence>
<evidence type="ECO:0000313" key="11">
    <source>
        <dbReference type="Proteomes" id="UP000363661"/>
    </source>
</evidence>
<feature type="transmembrane region" description="Helical" evidence="8">
    <location>
        <begin position="25"/>
        <end position="47"/>
    </location>
</feature>
<organism evidence="10 11">
    <name type="scientific">[Ruminococcus] torques</name>
    <dbReference type="NCBI Taxonomy" id="33039"/>
    <lineage>
        <taxon>Bacteria</taxon>
        <taxon>Bacillati</taxon>
        <taxon>Bacillota</taxon>
        <taxon>Clostridia</taxon>
        <taxon>Lachnospirales</taxon>
        <taxon>Lachnospiraceae</taxon>
        <taxon>Mediterraneibacter</taxon>
    </lineage>
</organism>
<evidence type="ECO:0000259" key="9">
    <source>
        <dbReference type="Pfam" id="PF02706"/>
    </source>
</evidence>
<reference evidence="10 11" key="1">
    <citation type="submission" date="2019-07" db="EMBL/GenBank/DDBJ databases">
        <authorList>
            <person name="Hibberd C M."/>
            <person name="Gehrig L. J."/>
            <person name="Chang H.-W."/>
            <person name="Venkatesh S."/>
        </authorList>
    </citation>
    <scope>NUCLEOTIDE SEQUENCE [LARGE SCALE GENOMIC DNA]</scope>
    <source>
        <strain evidence="10">Ruminococcus_torques_SSTS_Bg7063</strain>
    </source>
</reference>
<evidence type="ECO:0000313" key="10">
    <source>
        <dbReference type="EMBL" id="VUX19655.1"/>
    </source>
</evidence>
<dbReference type="PANTHER" id="PTHR32309">
    <property type="entry name" value="TYROSINE-PROTEIN KINASE"/>
    <property type="match status" value="1"/>
</dbReference>
<feature type="compositionally biased region" description="Basic residues" evidence="7">
    <location>
        <begin position="242"/>
        <end position="252"/>
    </location>
</feature>
<evidence type="ECO:0000256" key="8">
    <source>
        <dbReference type="SAM" id="Phobius"/>
    </source>
</evidence>
<dbReference type="RefSeq" id="WP_144367758.1">
    <property type="nucleotide sequence ID" value="NZ_CABHNA010000088.1"/>
</dbReference>
<dbReference type="InterPro" id="IPR003856">
    <property type="entry name" value="LPS_length_determ_N"/>
</dbReference>
<keyword evidence="6 8" id="KW-0472">Membrane</keyword>
<dbReference type="PANTHER" id="PTHR32309:SF13">
    <property type="entry name" value="FERRIC ENTEROBACTIN TRANSPORT PROTEIN FEPE"/>
    <property type="match status" value="1"/>
</dbReference>
<keyword evidence="3" id="KW-1003">Cell membrane</keyword>
<keyword evidence="11" id="KW-1185">Reference proteome</keyword>
<comment type="subcellular location">
    <subcellularLocation>
        <location evidence="1">Cell membrane</location>
        <topology evidence="1">Multi-pass membrane protein</topology>
    </subcellularLocation>
</comment>
<dbReference type="GO" id="GO:0004713">
    <property type="term" value="F:protein tyrosine kinase activity"/>
    <property type="evidence" value="ECO:0007669"/>
    <property type="project" value="TreeGrafter"/>
</dbReference>
<feature type="region of interest" description="Disordered" evidence="7">
    <location>
        <begin position="229"/>
        <end position="252"/>
    </location>
</feature>
<dbReference type="InterPro" id="IPR050445">
    <property type="entry name" value="Bact_polysacc_biosynth/exp"/>
</dbReference>